<sequence length="413" mass="44761">MTDIYLYILPPALTLSNSLFPDRLSILTSNPGPRRVESESKSQPSLSSLRCPASVLFCSAFSDQPLSVQLGLIPQPTTMKGSLLVLLGAGLSLSLPSAVAGAKQAQVVTQTHIDGYRGPIPFGNATINAPLDAFGRETYIGEKFFPETYIPDLCAASCTSTTRYNRDHPDPDGSYMACRFFVAYELYEDDVPEGLYCTMYTREYDDSYATNTGESRGNSTITLRDGYGWVWDEEYHRSYEATLTTTRTATITTDTTITVGEPTTLTLRGTTVILDRPTTVTVPRTSITVSQATTVTLPQTTVTIDKPTTITAVSTSVFDTTETISPFVFTICPTPVARTRRPTVVTSTSIQTVVETESSTGTIFPRATQPAMVEARQPVTMMRVARRAEAQGVPGQNVQPAPACADGGDSKEE</sequence>
<protein>
    <recommendedName>
        <fullName evidence="4">Apple domain-containing protein</fullName>
    </recommendedName>
</protein>
<reference evidence="2" key="2">
    <citation type="submission" date="2023-06" db="EMBL/GenBank/DDBJ databases">
        <authorList>
            <consortium name="Lawrence Berkeley National Laboratory"/>
            <person name="Haridas S."/>
            <person name="Hensen N."/>
            <person name="Bonometti L."/>
            <person name="Westerberg I."/>
            <person name="Brannstrom I.O."/>
            <person name="Guillou S."/>
            <person name="Cros-Aarteil S."/>
            <person name="Calhoun S."/>
            <person name="Kuo A."/>
            <person name="Mondo S."/>
            <person name="Pangilinan J."/>
            <person name="Riley R."/>
            <person name="Labutti K."/>
            <person name="Andreopoulos B."/>
            <person name="Lipzen A."/>
            <person name="Chen C."/>
            <person name="Yanf M."/>
            <person name="Daum C."/>
            <person name="Ng V."/>
            <person name="Clum A."/>
            <person name="Steindorff A."/>
            <person name="Ohm R."/>
            <person name="Martin F."/>
            <person name="Silar P."/>
            <person name="Natvig D."/>
            <person name="Lalanne C."/>
            <person name="Gautier V."/>
            <person name="Ament-Velasquez S.L."/>
            <person name="Kruys A."/>
            <person name="Hutchinson M.I."/>
            <person name="Powell A.J."/>
            <person name="Barry K."/>
            <person name="Miller A.N."/>
            <person name="Grigoriev I.V."/>
            <person name="Debuchy R."/>
            <person name="Gladieux P."/>
            <person name="Thoren M.H."/>
            <person name="Johannesson H."/>
        </authorList>
    </citation>
    <scope>NUCLEOTIDE SEQUENCE</scope>
    <source>
        <strain evidence="2">CBS 958.72</strain>
    </source>
</reference>
<reference evidence="2" key="1">
    <citation type="journal article" date="2023" name="Mol. Phylogenet. Evol.">
        <title>Genome-scale phylogeny and comparative genomics of the fungal order Sordariales.</title>
        <authorList>
            <person name="Hensen N."/>
            <person name="Bonometti L."/>
            <person name="Westerberg I."/>
            <person name="Brannstrom I.O."/>
            <person name="Guillou S."/>
            <person name="Cros-Aarteil S."/>
            <person name="Calhoun S."/>
            <person name="Haridas S."/>
            <person name="Kuo A."/>
            <person name="Mondo S."/>
            <person name="Pangilinan J."/>
            <person name="Riley R."/>
            <person name="LaButti K."/>
            <person name="Andreopoulos B."/>
            <person name="Lipzen A."/>
            <person name="Chen C."/>
            <person name="Yan M."/>
            <person name="Daum C."/>
            <person name="Ng V."/>
            <person name="Clum A."/>
            <person name="Steindorff A."/>
            <person name="Ohm R.A."/>
            <person name="Martin F."/>
            <person name="Silar P."/>
            <person name="Natvig D.O."/>
            <person name="Lalanne C."/>
            <person name="Gautier V."/>
            <person name="Ament-Velasquez S.L."/>
            <person name="Kruys A."/>
            <person name="Hutchinson M.I."/>
            <person name="Powell A.J."/>
            <person name="Barry K."/>
            <person name="Miller A.N."/>
            <person name="Grigoriev I.V."/>
            <person name="Debuchy R."/>
            <person name="Gladieux P."/>
            <person name="Hiltunen Thoren M."/>
            <person name="Johannesson H."/>
        </authorList>
    </citation>
    <scope>NUCLEOTIDE SEQUENCE</scope>
    <source>
        <strain evidence="2">CBS 958.72</strain>
    </source>
</reference>
<comment type="caution">
    <text evidence="2">The sequence shown here is derived from an EMBL/GenBank/DDBJ whole genome shotgun (WGS) entry which is preliminary data.</text>
</comment>
<proteinExistence type="predicted"/>
<evidence type="ECO:0000313" key="3">
    <source>
        <dbReference type="Proteomes" id="UP001287356"/>
    </source>
</evidence>
<gene>
    <name evidence="2" type="ORF">B0T24DRAFT_386897</name>
</gene>
<feature type="region of interest" description="Disordered" evidence="1">
    <location>
        <begin position="388"/>
        <end position="413"/>
    </location>
</feature>
<dbReference type="PANTHER" id="PTHR36578:SF1">
    <property type="entry name" value="APPLE DOMAIN-CONTAINING PROTEIN"/>
    <property type="match status" value="1"/>
</dbReference>
<evidence type="ECO:0008006" key="4">
    <source>
        <dbReference type="Google" id="ProtNLM"/>
    </source>
</evidence>
<accession>A0AAE0N1H1</accession>
<evidence type="ECO:0000256" key="1">
    <source>
        <dbReference type="SAM" id="MobiDB-lite"/>
    </source>
</evidence>
<organism evidence="2 3">
    <name type="scientific">Lasiosphaeria ovina</name>
    <dbReference type="NCBI Taxonomy" id="92902"/>
    <lineage>
        <taxon>Eukaryota</taxon>
        <taxon>Fungi</taxon>
        <taxon>Dikarya</taxon>
        <taxon>Ascomycota</taxon>
        <taxon>Pezizomycotina</taxon>
        <taxon>Sordariomycetes</taxon>
        <taxon>Sordariomycetidae</taxon>
        <taxon>Sordariales</taxon>
        <taxon>Lasiosphaeriaceae</taxon>
        <taxon>Lasiosphaeria</taxon>
    </lineage>
</organism>
<dbReference type="PANTHER" id="PTHR36578">
    <property type="entry name" value="CHROMOSOME 15, WHOLE GENOME SHOTGUN SEQUENCE"/>
    <property type="match status" value="1"/>
</dbReference>
<evidence type="ECO:0000313" key="2">
    <source>
        <dbReference type="EMBL" id="KAK3367257.1"/>
    </source>
</evidence>
<dbReference type="EMBL" id="JAULSN010000007">
    <property type="protein sequence ID" value="KAK3367257.1"/>
    <property type="molecule type" value="Genomic_DNA"/>
</dbReference>
<dbReference type="AlphaFoldDB" id="A0AAE0N1H1"/>
<dbReference type="Proteomes" id="UP001287356">
    <property type="component" value="Unassembled WGS sequence"/>
</dbReference>
<keyword evidence="3" id="KW-1185">Reference proteome</keyword>
<name>A0AAE0N1H1_9PEZI</name>